<accession>A0ACC2HHP2</accession>
<evidence type="ECO:0000313" key="1">
    <source>
        <dbReference type="EMBL" id="KAJ8014978.1"/>
    </source>
</evidence>
<reference evidence="1" key="1">
    <citation type="submission" date="2021-05" db="EMBL/GenBank/DDBJ databases">
        <authorList>
            <person name="Pan Q."/>
            <person name="Jouanno E."/>
            <person name="Zahm M."/>
            <person name="Klopp C."/>
            <person name="Cabau C."/>
            <person name="Louis A."/>
            <person name="Berthelot C."/>
            <person name="Parey E."/>
            <person name="Roest Crollius H."/>
            <person name="Montfort J."/>
            <person name="Robinson-Rechavi M."/>
            <person name="Bouchez O."/>
            <person name="Lampietro C."/>
            <person name="Lopez Roques C."/>
            <person name="Donnadieu C."/>
            <person name="Postlethwait J."/>
            <person name="Bobe J."/>
            <person name="Dillon D."/>
            <person name="Chandos A."/>
            <person name="von Hippel F."/>
            <person name="Guiguen Y."/>
        </authorList>
    </citation>
    <scope>NUCLEOTIDE SEQUENCE</scope>
    <source>
        <strain evidence="1">YG-Jan2019</strain>
    </source>
</reference>
<comment type="caution">
    <text evidence="1">The sequence shown here is derived from an EMBL/GenBank/DDBJ whole genome shotgun (WGS) entry which is preliminary data.</text>
</comment>
<keyword evidence="2" id="KW-1185">Reference proteome</keyword>
<evidence type="ECO:0000313" key="2">
    <source>
        <dbReference type="Proteomes" id="UP001157502"/>
    </source>
</evidence>
<protein>
    <submittedName>
        <fullName evidence="1">Uncharacterized protein</fullName>
    </submittedName>
</protein>
<organism evidence="1 2">
    <name type="scientific">Dallia pectoralis</name>
    <name type="common">Alaska blackfish</name>
    <dbReference type="NCBI Taxonomy" id="75939"/>
    <lineage>
        <taxon>Eukaryota</taxon>
        <taxon>Metazoa</taxon>
        <taxon>Chordata</taxon>
        <taxon>Craniata</taxon>
        <taxon>Vertebrata</taxon>
        <taxon>Euteleostomi</taxon>
        <taxon>Actinopterygii</taxon>
        <taxon>Neopterygii</taxon>
        <taxon>Teleostei</taxon>
        <taxon>Protacanthopterygii</taxon>
        <taxon>Esociformes</taxon>
        <taxon>Umbridae</taxon>
        <taxon>Dallia</taxon>
    </lineage>
</organism>
<name>A0ACC2HHP2_DALPE</name>
<dbReference type="Proteomes" id="UP001157502">
    <property type="component" value="Chromosome 2"/>
</dbReference>
<gene>
    <name evidence="1" type="ORF">DPEC_G00021380</name>
</gene>
<dbReference type="EMBL" id="CM055729">
    <property type="protein sequence ID" value="KAJ8014978.1"/>
    <property type="molecule type" value="Genomic_DNA"/>
</dbReference>
<proteinExistence type="predicted"/>
<sequence>MLGLPPSHSLVLYLRITQPLAAVSVRDSQRVVEPVHRENAGEETPPRATKQRASVPASSHHRLHPEIRTCSRCETPPLLPRHSQLCASVRRRREPQSAAIRPDNQEGTPRIPQHRCLNLNPETQL</sequence>